<dbReference type="InterPro" id="IPR017853">
    <property type="entry name" value="GH"/>
</dbReference>
<dbReference type="GO" id="GO:0005975">
    <property type="term" value="P:carbohydrate metabolic process"/>
    <property type="evidence" value="ECO:0007669"/>
    <property type="project" value="InterPro"/>
</dbReference>
<dbReference type="Pfam" id="PF02446">
    <property type="entry name" value="Glyco_hydro_77"/>
    <property type="match status" value="1"/>
</dbReference>
<evidence type="ECO:0000256" key="10">
    <source>
        <dbReference type="RuleBase" id="RU361207"/>
    </source>
</evidence>
<dbReference type="OrthoDB" id="9811841at2"/>
<evidence type="ECO:0000256" key="8">
    <source>
        <dbReference type="ARBA" id="ARBA00031423"/>
    </source>
</evidence>
<evidence type="ECO:0000256" key="6">
    <source>
        <dbReference type="ARBA" id="ARBA00022679"/>
    </source>
</evidence>
<dbReference type="Proteomes" id="UP000003835">
    <property type="component" value="Unassembled WGS sequence"/>
</dbReference>
<dbReference type="EC" id="2.4.1.25" evidence="3 10"/>
<evidence type="ECO:0000256" key="4">
    <source>
        <dbReference type="ARBA" id="ARBA00020295"/>
    </source>
</evidence>
<dbReference type="RefSeq" id="WP_006105571.1">
    <property type="nucleotide sequence ID" value="NZ_DS989871.1"/>
</dbReference>
<dbReference type="HOGENOM" id="CLU_014132_1_0_3"/>
<keyword evidence="7 10" id="KW-0119">Carbohydrate metabolism</keyword>
<keyword evidence="6 10" id="KW-0808">Transferase</keyword>
<evidence type="ECO:0000256" key="1">
    <source>
        <dbReference type="ARBA" id="ARBA00000439"/>
    </source>
</evidence>
<evidence type="ECO:0000256" key="3">
    <source>
        <dbReference type="ARBA" id="ARBA00012560"/>
    </source>
</evidence>
<dbReference type="PANTHER" id="PTHR32438">
    <property type="entry name" value="4-ALPHA-GLUCANOTRANSFERASE DPE1, CHLOROPLASTIC/AMYLOPLASTIC"/>
    <property type="match status" value="1"/>
</dbReference>
<dbReference type="NCBIfam" id="NF011080">
    <property type="entry name" value="PRK14508.1-3"/>
    <property type="match status" value="1"/>
</dbReference>
<dbReference type="EMBL" id="DS989871">
    <property type="protein sequence ID" value="EDX71629.1"/>
    <property type="molecule type" value="Genomic_DNA"/>
</dbReference>
<proteinExistence type="inferred from homology"/>
<comment type="similarity">
    <text evidence="2 10">Belongs to the disproportionating enzyme family.</text>
</comment>
<sequence>MQIPRSSGVLLHPTCLPSPYGFGDLGSPAYQFIDFLAASDQRFWQILPVGPTGFGNSPYMSYSAMAGNPMLISPEQLQMKGLLTKEDLAHLPEFPPDSIDFERAVPLKKSLLLKACDRFKREASPEQQEEFEQFCQRHAYWLDDYALFMALHNTFDDVSWHLWEPNIAKAEPQAVKEWRERLRDRIYEQKYFQFEFFRQWSWLKQYANDHNIQIIGDIPIYVAHNSADVWSNRELFAIDEETGEPSLMAGVPPDYFSETGQLWGNPIYDWERMEKNNYHWWIMRLKMMFEYVDVLRIDHFRGFEAYWEVDQGEDTAMNGRWVKGPGAKFFKVLKRELEGLPIIAEDLGVITPEVEALRDQFGFPGMKILHFAFGGGPDNPYLPFNIERNCLIYTGTHDNNTTIGWFNQIPDYERENAIRYLGGLSPEGINWDLIRLAYSSVANLAMIPFQDFLDLGTEAQMNRPSTSEGNWKWRYRAESLTDQLRDRIKTLIYTYGRTPHDS</sequence>
<dbReference type="NCBIfam" id="TIGR00217">
    <property type="entry name" value="malQ"/>
    <property type="match status" value="1"/>
</dbReference>
<dbReference type="STRING" id="118168.MC7420_5254"/>
<reference evidence="11 12" key="1">
    <citation type="submission" date="2008-07" db="EMBL/GenBank/DDBJ databases">
        <authorList>
            <person name="Tandeau de Marsac N."/>
            <person name="Ferriera S."/>
            <person name="Johnson J."/>
            <person name="Kravitz S."/>
            <person name="Beeson K."/>
            <person name="Sutton G."/>
            <person name="Rogers Y.-H."/>
            <person name="Friedman R."/>
            <person name="Frazier M."/>
            <person name="Venter J.C."/>
        </authorList>
    </citation>
    <scope>NUCLEOTIDE SEQUENCE [LARGE SCALE GENOMIC DNA]</scope>
    <source>
        <strain evidence="11 12">PCC 7420</strain>
    </source>
</reference>
<dbReference type="NCBIfam" id="NF011079">
    <property type="entry name" value="PRK14508.1-2"/>
    <property type="match status" value="1"/>
</dbReference>
<evidence type="ECO:0000256" key="9">
    <source>
        <dbReference type="ARBA" id="ARBA00031501"/>
    </source>
</evidence>
<dbReference type="InterPro" id="IPR003385">
    <property type="entry name" value="Glyco_hydro_77"/>
</dbReference>
<gene>
    <name evidence="11" type="ORF">MC7420_5254</name>
</gene>
<evidence type="ECO:0000313" key="12">
    <source>
        <dbReference type="Proteomes" id="UP000003835"/>
    </source>
</evidence>
<comment type="catalytic activity">
    <reaction evidence="1 10">
        <text>Transfers a segment of a (1-&gt;4)-alpha-D-glucan to a new position in an acceptor, which may be glucose or a (1-&gt;4)-alpha-D-glucan.</text>
        <dbReference type="EC" id="2.4.1.25"/>
    </reaction>
</comment>
<keyword evidence="12" id="KW-1185">Reference proteome</keyword>
<evidence type="ECO:0000256" key="7">
    <source>
        <dbReference type="ARBA" id="ARBA00023277"/>
    </source>
</evidence>
<keyword evidence="5 10" id="KW-0328">Glycosyltransferase</keyword>
<protein>
    <recommendedName>
        <fullName evidence="4 10">4-alpha-glucanotransferase</fullName>
        <ecNumber evidence="3 10">2.4.1.25</ecNumber>
    </recommendedName>
    <alternativeName>
        <fullName evidence="8 10">Amylomaltase</fullName>
    </alternativeName>
    <alternativeName>
        <fullName evidence="9 10">Disproportionating enzyme</fullName>
    </alternativeName>
</protein>
<name>B4W2G4_9CYAN</name>
<dbReference type="PANTHER" id="PTHR32438:SF5">
    <property type="entry name" value="4-ALPHA-GLUCANOTRANSFERASE DPE1, CHLOROPLASTIC_AMYLOPLASTIC"/>
    <property type="match status" value="1"/>
</dbReference>
<dbReference type="AlphaFoldDB" id="B4W2G4"/>
<dbReference type="SUPFAM" id="SSF51445">
    <property type="entry name" value="(Trans)glycosidases"/>
    <property type="match status" value="1"/>
</dbReference>
<evidence type="ECO:0000256" key="2">
    <source>
        <dbReference type="ARBA" id="ARBA00005684"/>
    </source>
</evidence>
<evidence type="ECO:0000313" key="11">
    <source>
        <dbReference type="EMBL" id="EDX71629.1"/>
    </source>
</evidence>
<dbReference type="GO" id="GO:0004134">
    <property type="term" value="F:4-alpha-glucanotransferase activity"/>
    <property type="evidence" value="ECO:0007669"/>
    <property type="project" value="UniProtKB-EC"/>
</dbReference>
<organism evidence="11 12">
    <name type="scientific">Coleofasciculus chthonoplastes PCC 7420</name>
    <dbReference type="NCBI Taxonomy" id="118168"/>
    <lineage>
        <taxon>Bacteria</taxon>
        <taxon>Bacillati</taxon>
        <taxon>Cyanobacteriota</taxon>
        <taxon>Cyanophyceae</taxon>
        <taxon>Coleofasciculales</taxon>
        <taxon>Coleofasciculaceae</taxon>
        <taxon>Coleofasciculus</taxon>
    </lineage>
</organism>
<evidence type="ECO:0000256" key="5">
    <source>
        <dbReference type="ARBA" id="ARBA00022676"/>
    </source>
</evidence>
<dbReference type="eggNOG" id="COG1640">
    <property type="taxonomic scope" value="Bacteria"/>
</dbReference>
<accession>B4W2G4</accession>
<dbReference type="Gene3D" id="3.20.20.80">
    <property type="entry name" value="Glycosidases"/>
    <property type="match status" value="1"/>
</dbReference>